<dbReference type="EMBL" id="ML996216">
    <property type="protein sequence ID" value="KAF2730497.1"/>
    <property type="molecule type" value="Genomic_DNA"/>
</dbReference>
<organism evidence="1 2">
    <name type="scientific">Polyplosphaeria fusca</name>
    <dbReference type="NCBI Taxonomy" id="682080"/>
    <lineage>
        <taxon>Eukaryota</taxon>
        <taxon>Fungi</taxon>
        <taxon>Dikarya</taxon>
        <taxon>Ascomycota</taxon>
        <taxon>Pezizomycotina</taxon>
        <taxon>Dothideomycetes</taxon>
        <taxon>Pleosporomycetidae</taxon>
        <taxon>Pleosporales</taxon>
        <taxon>Tetraplosphaeriaceae</taxon>
        <taxon>Polyplosphaeria</taxon>
    </lineage>
</organism>
<keyword evidence="2" id="KW-1185">Reference proteome</keyword>
<protein>
    <submittedName>
        <fullName evidence="1">Uncharacterized protein</fullName>
    </submittedName>
</protein>
<dbReference type="AlphaFoldDB" id="A0A9P4UVZ4"/>
<dbReference type="OrthoDB" id="62952at2759"/>
<name>A0A9P4UVZ4_9PLEO</name>
<evidence type="ECO:0000313" key="2">
    <source>
        <dbReference type="Proteomes" id="UP000799444"/>
    </source>
</evidence>
<evidence type="ECO:0000313" key="1">
    <source>
        <dbReference type="EMBL" id="KAF2730497.1"/>
    </source>
</evidence>
<reference evidence="1" key="1">
    <citation type="journal article" date="2020" name="Stud. Mycol.">
        <title>101 Dothideomycetes genomes: a test case for predicting lifestyles and emergence of pathogens.</title>
        <authorList>
            <person name="Haridas S."/>
            <person name="Albert R."/>
            <person name="Binder M."/>
            <person name="Bloem J."/>
            <person name="Labutti K."/>
            <person name="Salamov A."/>
            <person name="Andreopoulos B."/>
            <person name="Baker S."/>
            <person name="Barry K."/>
            <person name="Bills G."/>
            <person name="Bluhm B."/>
            <person name="Cannon C."/>
            <person name="Castanera R."/>
            <person name="Culley D."/>
            <person name="Daum C."/>
            <person name="Ezra D."/>
            <person name="Gonzalez J."/>
            <person name="Henrissat B."/>
            <person name="Kuo A."/>
            <person name="Liang C."/>
            <person name="Lipzen A."/>
            <person name="Lutzoni F."/>
            <person name="Magnuson J."/>
            <person name="Mondo S."/>
            <person name="Nolan M."/>
            <person name="Ohm R."/>
            <person name="Pangilinan J."/>
            <person name="Park H.-J."/>
            <person name="Ramirez L."/>
            <person name="Alfaro M."/>
            <person name="Sun H."/>
            <person name="Tritt A."/>
            <person name="Yoshinaga Y."/>
            <person name="Zwiers L.-H."/>
            <person name="Turgeon B."/>
            <person name="Goodwin S."/>
            <person name="Spatafora J."/>
            <person name="Crous P."/>
            <person name="Grigoriev I."/>
        </authorList>
    </citation>
    <scope>NUCLEOTIDE SEQUENCE</scope>
    <source>
        <strain evidence="1">CBS 125425</strain>
    </source>
</reference>
<comment type="caution">
    <text evidence="1">The sequence shown here is derived from an EMBL/GenBank/DDBJ whole genome shotgun (WGS) entry which is preliminary data.</text>
</comment>
<accession>A0A9P4UVZ4</accession>
<dbReference type="Proteomes" id="UP000799444">
    <property type="component" value="Unassembled WGS sequence"/>
</dbReference>
<gene>
    <name evidence="1" type="ORF">EJ04DRAFT_45408</name>
</gene>
<sequence>MTSTAKRDSMDATVDDVKTGMQELDLAQAPRKRALGLTDLPPTVRNNIYKYCLDTELVNVGLKNVSYTHQIKEGLLQFKSSRSPFPVHTGLFSVDRKLGAEASRFFYEKNLFIRFKLYTSDARHAKTMLEESGLLFSASPPSLVEMSTRHAMDLTLVEKNSGQKRAEVMFPAQYLPRLINFLDQASHATSTWAQNHSVFITVLNRYSFSLARLQGDLLEPWRLLTNLGAVTIDPDHLLPGYAQSLAQSMITPLFSPEAWLDSLHEVVELAAESFSTGEYKLAEQYVQSATIGLTYGYLTRAEVLHSQPETFSKRIQRLRWRCELGIAKALTHLHRPTTENTEWLTDAEISASDKADVARDLISGERAASRALSLATDSPSPNTNPWFVTLPAELIPPNKLTWFNDIERSSSWLVLGTVHMALGENLFAAGDCERAMKILTDDGKKLGDGEAEKAVGEVEEVFAKARDGIDWNMPPGRGLNRAARLARS</sequence>
<proteinExistence type="predicted"/>